<accession>X1MDU9</accession>
<evidence type="ECO:0000256" key="3">
    <source>
        <dbReference type="ARBA" id="ARBA00022692"/>
    </source>
</evidence>
<proteinExistence type="inferred from homology"/>
<dbReference type="PANTHER" id="PTHR43327">
    <property type="entry name" value="STOMATIN-LIKE PROTEIN 2, MITOCHONDRIAL"/>
    <property type="match status" value="1"/>
</dbReference>
<protein>
    <recommendedName>
        <fullName evidence="6">Band 7 domain-containing protein</fullName>
    </recommendedName>
</protein>
<organism evidence="7">
    <name type="scientific">marine sediment metagenome</name>
    <dbReference type="NCBI Taxonomy" id="412755"/>
    <lineage>
        <taxon>unclassified sequences</taxon>
        <taxon>metagenomes</taxon>
        <taxon>ecological metagenomes</taxon>
    </lineage>
</organism>
<sequence length="301" mass="33487">MIVWIFFTVIVILIIAAKSIKIVRPWQKGLIERLGKYRRTAGSGLTTIIPFIENIKLTDMREQVVDVPPQAVITKDNVAVEVDAVIYHEITDPIKVNYNVVDFLVATTKLAQTNLRNVIGDMSLDDSLTSRETINAKLRDILDLATDKWGTKITRVEIQRIEPPSDVTEAMHKQMKAERERRAMIATADGQREAAIKVAEGDKQSKILRAESEAESIKRIAEADRFEQLTVAEGEAQAIQKVFSAIHKGQPTNDLLAIKYLEALKGIADGKATKIFLPLDSSGVLGSIAGIAELFKEREQK</sequence>
<evidence type="ECO:0000259" key="6">
    <source>
        <dbReference type="SMART" id="SM00244"/>
    </source>
</evidence>
<dbReference type="PANTHER" id="PTHR43327:SF10">
    <property type="entry name" value="STOMATIN-LIKE PROTEIN 2, MITOCHONDRIAL"/>
    <property type="match status" value="1"/>
</dbReference>
<dbReference type="GO" id="GO:0098552">
    <property type="term" value="C:side of membrane"/>
    <property type="evidence" value="ECO:0007669"/>
    <property type="project" value="UniProtKB-ARBA"/>
</dbReference>
<dbReference type="InterPro" id="IPR050710">
    <property type="entry name" value="Band7/mec-2_domain"/>
</dbReference>
<reference evidence="7" key="1">
    <citation type="journal article" date="2014" name="Front. Microbiol.">
        <title>High frequency of phylogenetically diverse reductive dehalogenase-homologous genes in deep subseafloor sedimentary metagenomes.</title>
        <authorList>
            <person name="Kawai M."/>
            <person name="Futagami T."/>
            <person name="Toyoda A."/>
            <person name="Takaki Y."/>
            <person name="Nishi S."/>
            <person name="Hori S."/>
            <person name="Arai W."/>
            <person name="Tsubouchi T."/>
            <person name="Morono Y."/>
            <person name="Uchiyama I."/>
            <person name="Ito T."/>
            <person name="Fujiyama A."/>
            <person name="Inagaki F."/>
            <person name="Takami H."/>
        </authorList>
    </citation>
    <scope>NUCLEOTIDE SEQUENCE</scope>
    <source>
        <strain evidence="7">Expedition CK06-06</strain>
    </source>
</reference>
<feature type="domain" description="Band 7" evidence="6">
    <location>
        <begin position="18"/>
        <end position="175"/>
    </location>
</feature>
<dbReference type="InterPro" id="IPR018080">
    <property type="entry name" value="Band_7/stomatin-like_CS"/>
</dbReference>
<comment type="similarity">
    <text evidence="2">Belongs to the band 7/mec-2 family.</text>
</comment>
<dbReference type="InterPro" id="IPR001107">
    <property type="entry name" value="Band_7"/>
</dbReference>
<keyword evidence="4" id="KW-1133">Transmembrane helix</keyword>
<gene>
    <name evidence="7" type="ORF">S06H3_16357</name>
</gene>
<dbReference type="Pfam" id="PF01145">
    <property type="entry name" value="Band_7"/>
    <property type="match status" value="1"/>
</dbReference>
<evidence type="ECO:0000256" key="4">
    <source>
        <dbReference type="ARBA" id="ARBA00022989"/>
    </source>
</evidence>
<dbReference type="EMBL" id="BARV01008089">
    <property type="protein sequence ID" value="GAI16271.1"/>
    <property type="molecule type" value="Genomic_DNA"/>
</dbReference>
<evidence type="ECO:0000256" key="5">
    <source>
        <dbReference type="ARBA" id="ARBA00023136"/>
    </source>
</evidence>
<comment type="caution">
    <text evidence="7">The sequence shown here is derived from an EMBL/GenBank/DDBJ whole genome shotgun (WGS) entry which is preliminary data.</text>
</comment>
<dbReference type="AlphaFoldDB" id="X1MDU9"/>
<evidence type="ECO:0000256" key="2">
    <source>
        <dbReference type="ARBA" id="ARBA00008164"/>
    </source>
</evidence>
<dbReference type="PRINTS" id="PR00721">
    <property type="entry name" value="STOMATIN"/>
</dbReference>
<feature type="non-terminal residue" evidence="7">
    <location>
        <position position="301"/>
    </location>
</feature>
<keyword evidence="5" id="KW-0472">Membrane</keyword>
<comment type="subcellular location">
    <subcellularLocation>
        <location evidence="1">Membrane</location>
        <topology evidence="1">Single-pass membrane protein</topology>
    </subcellularLocation>
</comment>
<dbReference type="PROSITE" id="PS01270">
    <property type="entry name" value="BAND_7"/>
    <property type="match status" value="1"/>
</dbReference>
<dbReference type="SUPFAM" id="SSF117892">
    <property type="entry name" value="Band 7/SPFH domain"/>
    <property type="match status" value="1"/>
</dbReference>
<name>X1MDU9_9ZZZZ</name>
<dbReference type="Gene3D" id="3.30.479.30">
    <property type="entry name" value="Band 7 domain"/>
    <property type="match status" value="1"/>
</dbReference>
<dbReference type="GO" id="GO:0005886">
    <property type="term" value="C:plasma membrane"/>
    <property type="evidence" value="ECO:0007669"/>
    <property type="project" value="UniProtKB-ARBA"/>
</dbReference>
<evidence type="ECO:0000256" key="1">
    <source>
        <dbReference type="ARBA" id="ARBA00004167"/>
    </source>
</evidence>
<dbReference type="FunFam" id="3.30.479.30:FF:000004">
    <property type="entry name" value="Putative membrane protease family, stomatin"/>
    <property type="match status" value="1"/>
</dbReference>
<dbReference type="InterPro" id="IPR036013">
    <property type="entry name" value="Band_7/SPFH_dom_sf"/>
</dbReference>
<evidence type="ECO:0000313" key="7">
    <source>
        <dbReference type="EMBL" id="GAI16271.1"/>
    </source>
</evidence>
<dbReference type="SMART" id="SM00244">
    <property type="entry name" value="PHB"/>
    <property type="match status" value="1"/>
</dbReference>
<keyword evidence="3" id="KW-0812">Transmembrane</keyword>
<dbReference type="InterPro" id="IPR001972">
    <property type="entry name" value="Stomatin_HflK_fam"/>
</dbReference>